<dbReference type="RefSeq" id="WP_145196158.1">
    <property type="nucleotide sequence ID" value="NZ_CP036434.1"/>
</dbReference>
<evidence type="ECO:0000256" key="2">
    <source>
        <dbReference type="ARBA" id="ARBA00022475"/>
    </source>
</evidence>
<evidence type="ECO:0000313" key="10">
    <source>
        <dbReference type="Proteomes" id="UP000320390"/>
    </source>
</evidence>
<dbReference type="GO" id="GO:0005886">
    <property type="term" value="C:plasma membrane"/>
    <property type="evidence" value="ECO:0007669"/>
    <property type="project" value="UniProtKB-SubCell"/>
</dbReference>
<name>A0A518EQ48_9BACT</name>
<evidence type="ECO:0000256" key="5">
    <source>
        <dbReference type="ARBA" id="ARBA00023136"/>
    </source>
</evidence>
<feature type="transmembrane region" description="Helical" evidence="6">
    <location>
        <begin position="460"/>
        <end position="493"/>
    </location>
</feature>
<dbReference type="Pfam" id="PF02687">
    <property type="entry name" value="FtsX"/>
    <property type="match status" value="2"/>
</dbReference>
<feature type="domain" description="ABC3 transporter permease C-terminal" evidence="7">
    <location>
        <begin position="758"/>
        <end position="873"/>
    </location>
</feature>
<dbReference type="PANTHER" id="PTHR30572:SF17">
    <property type="entry name" value="ABC3 TRANSPORTER PERMEASE PROTEIN DOMAIN-CONTAINING PROTEIN"/>
    <property type="match status" value="1"/>
</dbReference>
<organism evidence="9 10">
    <name type="scientific">Saltatorellus ferox</name>
    <dbReference type="NCBI Taxonomy" id="2528018"/>
    <lineage>
        <taxon>Bacteria</taxon>
        <taxon>Pseudomonadati</taxon>
        <taxon>Planctomycetota</taxon>
        <taxon>Planctomycetia</taxon>
        <taxon>Planctomycetia incertae sedis</taxon>
        <taxon>Saltatorellus</taxon>
    </lineage>
</organism>
<dbReference type="InterPro" id="IPR003838">
    <property type="entry name" value="ABC3_permease_C"/>
</dbReference>
<evidence type="ECO:0000259" key="8">
    <source>
        <dbReference type="Pfam" id="PF12704"/>
    </source>
</evidence>
<dbReference type="EMBL" id="CP036434">
    <property type="protein sequence ID" value="QDV06191.1"/>
    <property type="molecule type" value="Genomic_DNA"/>
</dbReference>
<evidence type="ECO:0000256" key="6">
    <source>
        <dbReference type="SAM" id="Phobius"/>
    </source>
</evidence>
<feature type="domain" description="ABC3 transporter permease C-terminal" evidence="7">
    <location>
        <begin position="288"/>
        <end position="406"/>
    </location>
</feature>
<keyword evidence="3 6" id="KW-0812">Transmembrane</keyword>
<feature type="transmembrane region" description="Helical" evidence="6">
    <location>
        <begin position="337"/>
        <end position="360"/>
    </location>
</feature>
<keyword evidence="4 6" id="KW-1133">Transmembrane helix</keyword>
<feature type="domain" description="MacB-like periplasmic core" evidence="8">
    <location>
        <begin position="19"/>
        <end position="259"/>
    </location>
</feature>
<keyword evidence="5 6" id="KW-0472">Membrane</keyword>
<dbReference type="InterPro" id="IPR025857">
    <property type="entry name" value="MacB_PCD"/>
</dbReference>
<reference evidence="9 10" key="1">
    <citation type="submission" date="2019-02" db="EMBL/GenBank/DDBJ databases">
        <title>Deep-cultivation of Planctomycetes and their phenomic and genomic characterization uncovers novel biology.</title>
        <authorList>
            <person name="Wiegand S."/>
            <person name="Jogler M."/>
            <person name="Boedeker C."/>
            <person name="Pinto D."/>
            <person name="Vollmers J."/>
            <person name="Rivas-Marin E."/>
            <person name="Kohn T."/>
            <person name="Peeters S.H."/>
            <person name="Heuer A."/>
            <person name="Rast P."/>
            <person name="Oberbeckmann S."/>
            <person name="Bunk B."/>
            <person name="Jeske O."/>
            <person name="Meyerdierks A."/>
            <person name="Storesund J.E."/>
            <person name="Kallscheuer N."/>
            <person name="Luecker S."/>
            <person name="Lage O.M."/>
            <person name="Pohl T."/>
            <person name="Merkel B.J."/>
            <person name="Hornburger P."/>
            <person name="Mueller R.-W."/>
            <person name="Bruemmer F."/>
            <person name="Labrenz M."/>
            <person name="Spormann A.M."/>
            <person name="Op den Camp H."/>
            <person name="Overmann J."/>
            <person name="Amann R."/>
            <person name="Jetten M.S.M."/>
            <person name="Mascher T."/>
            <person name="Medema M.H."/>
            <person name="Devos D.P."/>
            <person name="Kaster A.-K."/>
            <person name="Ovreas L."/>
            <person name="Rohde M."/>
            <person name="Galperin M.Y."/>
            <person name="Jogler C."/>
        </authorList>
    </citation>
    <scope>NUCLEOTIDE SEQUENCE [LARGE SCALE GENOMIC DNA]</scope>
    <source>
        <strain evidence="9 10">Poly30</strain>
    </source>
</reference>
<evidence type="ECO:0000256" key="1">
    <source>
        <dbReference type="ARBA" id="ARBA00004651"/>
    </source>
</evidence>
<feature type="transmembrane region" description="Helical" evidence="6">
    <location>
        <begin position="432"/>
        <end position="454"/>
    </location>
</feature>
<dbReference type="AlphaFoldDB" id="A0A518EQ48"/>
<dbReference type="OrthoDB" id="270939at2"/>
<proteinExistence type="predicted"/>
<feature type="transmembrane region" description="Helical" evidence="6">
    <location>
        <begin position="285"/>
        <end position="302"/>
    </location>
</feature>
<sequence length="883" mass="93401">MGLSLMIARRSLLQRPGRTFFSILGVALGVATVVGVVTLDHATIEGYARPRQAQDRPDIELTAARGETATSDLLEGLEGISAASKFFQNEVMVGIEGDATVPAGRGGAAAGGASPRAQLLAIEARYAASFGQFGLAAGADLSPDATENEVLIGPYLVEEFGLDLGDEIFLSRPVRAARQRCEDGQLVAVPRGETDRPNVLPFRVVGILTREGTGRAAGGNVAVVDYEVGRELYRGVEIQPRFWAVKDPGVDLERLQRSLGATYSYALNRGIVVGQAADERAFRTGVRMLGLLALVLGLYVIFHTLSMSLTERVLEVGTLHALGATRGQIGRVFFTEAVLLAGAGALVGVLFGVLLAFVAVKFGITTLGVGKYVQGFVVPWGLVGTLALLGFLVALVGSVYPLVAIGGANTLSALRGDDALRQNKKATRRFHLIYAGLLAVLVPGLYLVLVPVVGEMTGELVTVLLGVVGLLTLVVVLSLVLPVALSALCAAIVRPLTSFYPLAGRLATRAMQDAPARVGVSACALGLVAAGFVGLHGMTASLSAEVTNWAEEAVDDKVWARNLPPTNYEELSARLAEFPGVVGVEKASARQFAPFLVIGMSSSTMGSYGVFAEEAALADRFETERTIILSRRLARDLDYAIGDSVQMKSHNGVVLGFEVLAISDAYGFWPSPDERMYGVISDHWMRQDFCLASDVVTEVCVRFDDSAPMTDAGHLGVLKAALRDVFPEADDVQYRIGEEIRDYALKDIGRDFFVFDLLLLLMAGLASLGVLNGQLLATLERSRELGVLKALGADRGQVGGAMLLEAIVVGVAGGGLGVLLGLAATPFVVDALDTIAGLSLPKASAGWWIPMSFAGAVFVSAVASLYPIRRAREFDAVRAVRTK</sequence>
<feature type="transmembrane region" description="Helical" evidence="6">
    <location>
        <begin position="380"/>
        <end position="411"/>
    </location>
</feature>
<dbReference type="InterPro" id="IPR050250">
    <property type="entry name" value="Macrolide_Exporter_MacB"/>
</dbReference>
<comment type="subcellular location">
    <subcellularLocation>
        <location evidence="1">Cell membrane</location>
        <topology evidence="1">Multi-pass membrane protein</topology>
    </subcellularLocation>
</comment>
<dbReference type="Pfam" id="PF12704">
    <property type="entry name" value="MacB_PCD"/>
    <property type="match status" value="1"/>
</dbReference>
<dbReference type="Proteomes" id="UP000320390">
    <property type="component" value="Chromosome"/>
</dbReference>
<accession>A0A518EQ48</accession>
<keyword evidence="10" id="KW-1185">Reference proteome</keyword>
<gene>
    <name evidence="9" type="primary">ytrF</name>
    <name evidence="9" type="ORF">Poly30_16960</name>
</gene>
<dbReference type="PANTHER" id="PTHR30572">
    <property type="entry name" value="MEMBRANE COMPONENT OF TRANSPORTER-RELATED"/>
    <property type="match status" value="1"/>
</dbReference>
<feature type="transmembrane region" description="Helical" evidence="6">
    <location>
        <begin position="847"/>
        <end position="868"/>
    </location>
</feature>
<keyword evidence="2" id="KW-1003">Cell membrane</keyword>
<dbReference type="GO" id="GO:0022857">
    <property type="term" value="F:transmembrane transporter activity"/>
    <property type="evidence" value="ECO:0007669"/>
    <property type="project" value="TreeGrafter"/>
</dbReference>
<evidence type="ECO:0000313" key="9">
    <source>
        <dbReference type="EMBL" id="QDV06191.1"/>
    </source>
</evidence>
<evidence type="ECO:0000259" key="7">
    <source>
        <dbReference type="Pfam" id="PF02687"/>
    </source>
</evidence>
<feature type="transmembrane region" description="Helical" evidence="6">
    <location>
        <begin position="20"/>
        <end position="39"/>
    </location>
</feature>
<protein>
    <submittedName>
        <fullName evidence="9">ABC transporter permease YtrF</fullName>
    </submittedName>
</protein>
<evidence type="ECO:0000256" key="3">
    <source>
        <dbReference type="ARBA" id="ARBA00022692"/>
    </source>
</evidence>
<feature type="transmembrane region" description="Helical" evidence="6">
    <location>
        <begin position="752"/>
        <end position="777"/>
    </location>
</feature>
<evidence type="ECO:0000256" key="4">
    <source>
        <dbReference type="ARBA" id="ARBA00022989"/>
    </source>
</evidence>
<feature type="transmembrane region" description="Helical" evidence="6">
    <location>
        <begin position="514"/>
        <end position="535"/>
    </location>
</feature>
<feature type="transmembrane region" description="Helical" evidence="6">
    <location>
        <begin position="798"/>
        <end position="827"/>
    </location>
</feature>